<evidence type="ECO:0000256" key="2">
    <source>
        <dbReference type="ARBA" id="ARBA00022840"/>
    </source>
</evidence>
<accession>A0ABT9WI89</accession>
<keyword evidence="6" id="KW-1185">Reference proteome</keyword>
<dbReference type="PANTHER" id="PTHR47962">
    <property type="entry name" value="ATP-DEPENDENT HELICASE LHR-RELATED-RELATED"/>
    <property type="match status" value="1"/>
</dbReference>
<dbReference type="Proteomes" id="UP001233836">
    <property type="component" value="Unassembled WGS sequence"/>
</dbReference>
<evidence type="ECO:0000256" key="1">
    <source>
        <dbReference type="ARBA" id="ARBA00022741"/>
    </source>
</evidence>
<dbReference type="RefSeq" id="WP_307219640.1">
    <property type="nucleotide sequence ID" value="NZ_JAUSTI010000015.1"/>
</dbReference>
<keyword evidence="2" id="KW-0067">ATP-binding</keyword>
<dbReference type="PROSITE" id="PS51192">
    <property type="entry name" value="HELICASE_ATP_BIND_1"/>
    <property type="match status" value="1"/>
</dbReference>
<evidence type="ECO:0000313" key="5">
    <source>
        <dbReference type="EMBL" id="MDQ0173002.1"/>
    </source>
</evidence>
<name>A0ABT9WI89_9BACL</name>
<dbReference type="EMBL" id="JAUSTI010000015">
    <property type="protein sequence ID" value="MDQ0173002.1"/>
    <property type="molecule type" value="Genomic_DNA"/>
</dbReference>
<dbReference type="PANTHER" id="PTHR47962:SF5">
    <property type="entry name" value="ATP-DEPENDENT HELICASE LHR-RELATED"/>
    <property type="match status" value="1"/>
</dbReference>
<dbReference type="InterPro" id="IPR001650">
    <property type="entry name" value="Helicase_C-like"/>
</dbReference>
<reference evidence="5 6" key="1">
    <citation type="submission" date="2023-07" db="EMBL/GenBank/DDBJ databases">
        <title>Sorghum-associated microbial communities from plants grown in Nebraska, USA.</title>
        <authorList>
            <person name="Schachtman D."/>
        </authorList>
    </citation>
    <scope>NUCLEOTIDE SEQUENCE [LARGE SCALE GENOMIC DNA]</scope>
    <source>
        <strain evidence="5 6">DS1314</strain>
    </source>
</reference>
<dbReference type="InterPro" id="IPR027417">
    <property type="entry name" value="P-loop_NTPase"/>
</dbReference>
<dbReference type="InterPro" id="IPR011545">
    <property type="entry name" value="DEAD/DEAH_box_helicase_dom"/>
</dbReference>
<evidence type="ECO:0000259" key="4">
    <source>
        <dbReference type="PROSITE" id="PS51194"/>
    </source>
</evidence>
<feature type="domain" description="Helicase ATP-binding" evidence="3">
    <location>
        <begin position="35"/>
        <end position="214"/>
    </location>
</feature>
<comment type="caution">
    <text evidence="5">The sequence shown here is derived from an EMBL/GenBank/DDBJ whole genome shotgun (WGS) entry which is preliminary data.</text>
</comment>
<dbReference type="InterPro" id="IPR014001">
    <property type="entry name" value="Helicase_ATP-bd"/>
</dbReference>
<dbReference type="GO" id="GO:0016787">
    <property type="term" value="F:hydrolase activity"/>
    <property type="evidence" value="ECO:0007669"/>
    <property type="project" value="UniProtKB-KW"/>
</dbReference>
<sequence>MSETNPFYRLAPFVQEFIYKKRWESLRPAQIEACNICFHTPHHMLIAAGTASGKTEAAFFPALTELYERPSKSVGILYIGPLKALINDQFERLKDLLSEGHIPVWHWHGDVAQAEKTRLVRNPSGVLQITPESLEGLLMNRPNAIPALFHDLRYIIIDEVHAFMGADRGIQVLSELARIERMAGCKPRRVGLSATLSDYDAATAWLAAGTDQGVDVVSSPGGRKLRLRVEHFSFPDARDEEQAEHLHNARKAYYDFIYECTHRKKALVFTNSRTDAEVTILELRRVAARRQERDVFHVHHGSISAMLREETEAALRTGAGPAVAAATVTLELGIDLGELERVVQLGAPYSASSFVQRLGRSGRRDDMASEMLFVCPEEEAEDAELPACIPWTLLRAIAVIELYVKTKWVEPLEARKMPMGVLYHQTMSMLKSMGEAEPRELAEAVLSLAPFAQINRSQFDVFLNYLIDTDHLQWTEEQTLIIGLTGEKTVNNYRFYAVFKDDEEHKVLNGSEEIGSITTVPPPGYCFSLAGKLWKVEEVDRKHKSVYVKSAKGKVDTLWLGAGGDIHTMVIQKMREVLSSSAIYPYLSPQAVNRLERARRLARETGLLKQVVIPAGGDSHYVLPWVGSKAFRTLERLMKHNLSSKLALRSVVPMEPYYFVVSGQVDARTLLAEIMSECRAAEDASALLAEDESPYLGKYDEFVAPPLIRNAFAVDGLDLRGLQAGLQQTLEWNTTDV</sequence>
<dbReference type="SMART" id="SM00487">
    <property type="entry name" value="DEXDc"/>
    <property type="match status" value="1"/>
</dbReference>
<protein>
    <submittedName>
        <fullName evidence="5">ATP-dependent Lhr-like helicase</fullName>
        <ecNumber evidence="5">3.6.4.-</ecNumber>
    </submittedName>
</protein>
<dbReference type="SUPFAM" id="SSF52540">
    <property type="entry name" value="P-loop containing nucleoside triphosphate hydrolases"/>
    <property type="match status" value="1"/>
</dbReference>
<proteinExistence type="predicted"/>
<keyword evidence="1" id="KW-0547">Nucleotide-binding</keyword>
<dbReference type="EC" id="3.6.4.-" evidence="5"/>
<dbReference type="PROSITE" id="PS51194">
    <property type="entry name" value="HELICASE_CTER"/>
    <property type="match status" value="1"/>
</dbReference>
<evidence type="ECO:0000313" key="6">
    <source>
        <dbReference type="Proteomes" id="UP001233836"/>
    </source>
</evidence>
<dbReference type="SMART" id="SM00490">
    <property type="entry name" value="HELICc"/>
    <property type="match status" value="1"/>
</dbReference>
<dbReference type="Pfam" id="PF00270">
    <property type="entry name" value="DEAD"/>
    <property type="match status" value="1"/>
</dbReference>
<evidence type="ECO:0000259" key="3">
    <source>
        <dbReference type="PROSITE" id="PS51192"/>
    </source>
</evidence>
<keyword evidence="5" id="KW-0378">Hydrolase</keyword>
<organism evidence="5 6">
    <name type="scientific">Paenibacillus tundrae</name>
    <dbReference type="NCBI Taxonomy" id="528187"/>
    <lineage>
        <taxon>Bacteria</taxon>
        <taxon>Bacillati</taxon>
        <taxon>Bacillota</taxon>
        <taxon>Bacilli</taxon>
        <taxon>Bacillales</taxon>
        <taxon>Paenibacillaceae</taxon>
        <taxon>Paenibacillus</taxon>
    </lineage>
</organism>
<dbReference type="InterPro" id="IPR052511">
    <property type="entry name" value="ATP-dep_Helicase"/>
</dbReference>
<dbReference type="CDD" id="cd17922">
    <property type="entry name" value="DEXHc_LHR-like"/>
    <property type="match status" value="1"/>
</dbReference>
<dbReference type="Pfam" id="PF00271">
    <property type="entry name" value="Helicase_C"/>
    <property type="match status" value="1"/>
</dbReference>
<feature type="domain" description="Helicase C-terminal" evidence="4">
    <location>
        <begin position="252"/>
        <end position="410"/>
    </location>
</feature>
<dbReference type="Gene3D" id="3.40.50.300">
    <property type="entry name" value="P-loop containing nucleotide triphosphate hydrolases"/>
    <property type="match status" value="2"/>
</dbReference>
<gene>
    <name evidence="5" type="ORF">J2T19_004494</name>
</gene>